<organism evidence="4 5">
    <name type="scientific">Saxophila tyrrhenica</name>
    <dbReference type="NCBI Taxonomy" id="1690608"/>
    <lineage>
        <taxon>Eukaryota</taxon>
        <taxon>Fungi</taxon>
        <taxon>Dikarya</taxon>
        <taxon>Ascomycota</taxon>
        <taxon>Pezizomycotina</taxon>
        <taxon>Dothideomycetes</taxon>
        <taxon>Dothideomycetidae</taxon>
        <taxon>Mycosphaerellales</taxon>
        <taxon>Extremaceae</taxon>
        <taxon>Saxophila</taxon>
    </lineage>
</organism>
<accession>A0AAV9PC44</accession>
<dbReference type="Proteomes" id="UP001337655">
    <property type="component" value="Unassembled WGS sequence"/>
</dbReference>
<evidence type="ECO:0000313" key="5">
    <source>
        <dbReference type="Proteomes" id="UP001337655"/>
    </source>
</evidence>
<dbReference type="SUPFAM" id="SSF52833">
    <property type="entry name" value="Thioredoxin-like"/>
    <property type="match status" value="1"/>
</dbReference>
<evidence type="ECO:0000313" key="4">
    <source>
        <dbReference type="EMBL" id="KAK5169337.1"/>
    </source>
</evidence>
<dbReference type="GeneID" id="89926654"/>
<dbReference type="NCBIfam" id="TIGR01262">
    <property type="entry name" value="maiA"/>
    <property type="match status" value="1"/>
</dbReference>
<dbReference type="GO" id="GO:0016034">
    <property type="term" value="F:maleylacetoacetate isomerase activity"/>
    <property type="evidence" value="ECO:0007669"/>
    <property type="project" value="TreeGrafter"/>
</dbReference>
<dbReference type="InterPro" id="IPR036282">
    <property type="entry name" value="Glutathione-S-Trfase_C_sf"/>
</dbReference>
<dbReference type="PROSITE" id="PS50405">
    <property type="entry name" value="GST_CTER"/>
    <property type="match status" value="1"/>
</dbReference>
<dbReference type="InterPro" id="IPR010987">
    <property type="entry name" value="Glutathione-S-Trfase_C-like"/>
</dbReference>
<feature type="domain" description="GST C-terminal" evidence="3">
    <location>
        <begin position="95"/>
        <end position="218"/>
    </location>
</feature>
<dbReference type="InterPro" id="IPR004046">
    <property type="entry name" value="GST_C"/>
</dbReference>
<dbReference type="PANTHER" id="PTHR42673:SF4">
    <property type="entry name" value="MALEYLACETOACETATE ISOMERASE"/>
    <property type="match status" value="1"/>
</dbReference>
<dbReference type="InterPro" id="IPR004045">
    <property type="entry name" value="Glutathione_S-Trfase_N"/>
</dbReference>
<comment type="similarity">
    <text evidence="1">Belongs to the GST superfamily. Zeta family.</text>
</comment>
<evidence type="ECO:0000259" key="2">
    <source>
        <dbReference type="PROSITE" id="PS50404"/>
    </source>
</evidence>
<dbReference type="Pfam" id="PF14497">
    <property type="entry name" value="GST_C_3"/>
    <property type="match status" value="1"/>
</dbReference>
<dbReference type="AlphaFoldDB" id="A0AAV9PC44"/>
<comment type="caution">
    <text evidence="4">The sequence shown here is derived from an EMBL/GenBank/DDBJ whole genome shotgun (WGS) entry which is preliminary data.</text>
</comment>
<dbReference type="SFLD" id="SFLDG00358">
    <property type="entry name" value="Main_(cytGST)"/>
    <property type="match status" value="1"/>
</dbReference>
<dbReference type="Gene3D" id="3.40.30.10">
    <property type="entry name" value="Glutaredoxin"/>
    <property type="match status" value="1"/>
</dbReference>
<dbReference type="PANTHER" id="PTHR42673">
    <property type="entry name" value="MALEYLACETOACETATE ISOMERASE"/>
    <property type="match status" value="1"/>
</dbReference>
<sequence length="224" mass="25409">MAPQYELYTYYRSSCSARVRIAAAYKGISMSYRFVHLLNSEQMSEDYERINASQSVPTLVITEEGGQRTVIQQSVAILEYLEESHPESPKLLPASAAERAWIRQLVNIVACDIQPVTNLRVLHKVKEIGVEVTQWQKPWMLHGLLAYEKTMLRQGVGRYSFGDTLTMADVVLAPAVDGAVRFGVDFDEIPNVKRVYDELQNHEAFRAGSWTAQPDTPHQFREAC</sequence>
<dbReference type="Gene3D" id="1.20.1050.10">
    <property type="match status" value="1"/>
</dbReference>
<dbReference type="SFLD" id="SFLDS00019">
    <property type="entry name" value="Glutathione_Transferase_(cytos"/>
    <property type="match status" value="1"/>
</dbReference>
<dbReference type="GO" id="GO:0006559">
    <property type="term" value="P:L-phenylalanine catabolic process"/>
    <property type="evidence" value="ECO:0007669"/>
    <property type="project" value="TreeGrafter"/>
</dbReference>
<name>A0AAV9PC44_9PEZI</name>
<dbReference type="RefSeq" id="XP_064658683.1">
    <property type="nucleotide sequence ID" value="XM_064802558.1"/>
</dbReference>
<dbReference type="GO" id="GO:0005739">
    <property type="term" value="C:mitochondrion"/>
    <property type="evidence" value="ECO:0007669"/>
    <property type="project" value="TreeGrafter"/>
</dbReference>
<keyword evidence="5" id="KW-1185">Reference proteome</keyword>
<proteinExistence type="inferred from homology"/>
<dbReference type="InterPro" id="IPR040079">
    <property type="entry name" value="Glutathione_S-Trfase"/>
</dbReference>
<dbReference type="InterPro" id="IPR036249">
    <property type="entry name" value="Thioredoxin-like_sf"/>
</dbReference>
<dbReference type="GO" id="GO:0004364">
    <property type="term" value="F:glutathione transferase activity"/>
    <property type="evidence" value="ECO:0007669"/>
    <property type="project" value="TreeGrafter"/>
</dbReference>
<gene>
    <name evidence="4" type="ORF">LTR77_005312</name>
</gene>
<evidence type="ECO:0000256" key="1">
    <source>
        <dbReference type="ARBA" id="ARBA00010007"/>
    </source>
</evidence>
<feature type="domain" description="GST N-terminal" evidence="2">
    <location>
        <begin position="3"/>
        <end position="89"/>
    </location>
</feature>
<dbReference type="PROSITE" id="PS50404">
    <property type="entry name" value="GST_NTER"/>
    <property type="match status" value="1"/>
</dbReference>
<dbReference type="GO" id="GO:0006749">
    <property type="term" value="P:glutathione metabolic process"/>
    <property type="evidence" value="ECO:0007669"/>
    <property type="project" value="TreeGrafter"/>
</dbReference>
<evidence type="ECO:0008006" key="6">
    <source>
        <dbReference type="Google" id="ProtNLM"/>
    </source>
</evidence>
<dbReference type="SUPFAM" id="SSF47616">
    <property type="entry name" value="GST C-terminal domain-like"/>
    <property type="match status" value="1"/>
</dbReference>
<dbReference type="Pfam" id="PF13409">
    <property type="entry name" value="GST_N_2"/>
    <property type="match status" value="1"/>
</dbReference>
<evidence type="ECO:0000259" key="3">
    <source>
        <dbReference type="PROSITE" id="PS50405"/>
    </source>
</evidence>
<protein>
    <recommendedName>
        <fullName evidence="6">Maleylacetoacetate isomerase</fullName>
    </recommendedName>
</protein>
<dbReference type="InterPro" id="IPR005955">
    <property type="entry name" value="GST_Zeta"/>
</dbReference>
<reference evidence="4 5" key="1">
    <citation type="submission" date="2023-08" db="EMBL/GenBank/DDBJ databases">
        <title>Black Yeasts Isolated from many extreme environments.</title>
        <authorList>
            <person name="Coleine C."/>
            <person name="Stajich J.E."/>
            <person name="Selbmann L."/>
        </authorList>
    </citation>
    <scope>NUCLEOTIDE SEQUENCE [LARGE SCALE GENOMIC DNA]</scope>
    <source>
        <strain evidence="4 5">CCFEE 5935</strain>
    </source>
</reference>
<dbReference type="EMBL" id="JAVRRT010000008">
    <property type="protein sequence ID" value="KAK5169337.1"/>
    <property type="molecule type" value="Genomic_DNA"/>
</dbReference>